<dbReference type="RefSeq" id="WP_090118622.1">
    <property type="nucleotide sequence ID" value="NZ_FNNJ01000001.1"/>
</dbReference>
<sequence length="190" mass="20168">MKISKLLIAAVLFIATSNAFAQDTEKDAHSLTIGIPQVALLDIESTAAKAISLKATAPTEAGEKVEFNQSNSDLWLNYSSIVGNESSRAITVQITDGDVPSGIDLTVSANKYEGDGEGTMGEIAEKSIVLNNKKATNIIKGIGSAYTGNGAKKGHNLTYRITQSDDKDAYANLNFDESTTLTITYTLSDN</sequence>
<evidence type="ECO:0000256" key="1">
    <source>
        <dbReference type="SAM" id="SignalP"/>
    </source>
</evidence>
<reference evidence="2 3" key="1">
    <citation type="submission" date="2016-10" db="EMBL/GenBank/DDBJ databases">
        <authorList>
            <person name="de Groot N.N."/>
        </authorList>
    </citation>
    <scope>NUCLEOTIDE SEQUENCE [LARGE SCALE GENOMIC DNA]</scope>
    <source>
        <strain evidence="2 3">DSM 24956</strain>
    </source>
</reference>
<dbReference type="OrthoDB" id="1120212at2"/>
<accession>A0A1H2QXU0</accession>
<keyword evidence="1" id="KW-0732">Signal</keyword>
<feature type="signal peptide" evidence="1">
    <location>
        <begin position="1"/>
        <end position="21"/>
    </location>
</feature>
<keyword evidence="3" id="KW-1185">Reference proteome</keyword>
<dbReference type="AlphaFoldDB" id="A0A1H2QXU0"/>
<dbReference type="EMBL" id="FNNJ01000001">
    <property type="protein sequence ID" value="SDW11977.1"/>
    <property type="molecule type" value="Genomic_DNA"/>
</dbReference>
<proteinExistence type="predicted"/>
<evidence type="ECO:0000313" key="2">
    <source>
        <dbReference type="EMBL" id="SDW11977.1"/>
    </source>
</evidence>
<feature type="chain" id="PRO_5011450484" evidence="1">
    <location>
        <begin position="22"/>
        <end position="190"/>
    </location>
</feature>
<dbReference type="Proteomes" id="UP000199595">
    <property type="component" value="Unassembled WGS sequence"/>
</dbReference>
<protein>
    <submittedName>
        <fullName evidence="2">Uncharacterized protein</fullName>
    </submittedName>
</protein>
<organism evidence="2 3">
    <name type="scientific">Lutibacter oricola</name>
    <dbReference type="NCBI Taxonomy" id="762486"/>
    <lineage>
        <taxon>Bacteria</taxon>
        <taxon>Pseudomonadati</taxon>
        <taxon>Bacteroidota</taxon>
        <taxon>Flavobacteriia</taxon>
        <taxon>Flavobacteriales</taxon>
        <taxon>Flavobacteriaceae</taxon>
        <taxon>Lutibacter</taxon>
    </lineage>
</organism>
<evidence type="ECO:0000313" key="3">
    <source>
        <dbReference type="Proteomes" id="UP000199595"/>
    </source>
</evidence>
<gene>
    <name evidence="2" type="ORF">SAMN05444411_101104</name>
</gene>
<name>A0A1H2QXU0_9FLAO</name>